<dbReference type="RefSeq" id="WP_405282638.1">
    <property type="nucleotide sequence ID" value="NZ_CP144380.1"/>
</dbReference>
<evidence type="ECO:0000313" key="1">
    <source>
        <dbReference type="EMBL" id="MEK9501988.1"/>
    </source>
</evidence>
<keyword evidence="2" id="KW-1185">Reference proteome</keyword>
<dbReference type="EMBL" id="JBBHLI010000008">
    <property type="protein sequence ID" value="MEK9501988.1"/>
    <property type="molecule type" value="Genomic_DNA"/>
</dbReference>
<comment type="caution">
    <text evidence="1">The sequence shown here is derived from an EMBL/GenBank/DDBJ whole genome shotgun (WGS) entry which is preliminary data.</text>
</comment>
<protein>
    <submittedName>
        <fullName evidence="1">Uncharacterized protein</fullName>
    </submittedName>
</protein>
<accession>A0ABU9EB80</accession>
<name>A0ABU9EB80_9BACT</name>
<proteinExistence type="predicted"/>
<sequence length="134" mass="13972">MMIIPNSSIRMPARSLVTESTGTPGAWGGLHSTVELLSEVSVYRVSATASPGVTGEWFALGPWVETPGGMPHGSAPTRPASYDAIVTLAPGTVLNVGVRGPAMPDGDEEVVGELIRGPVSKVRPLDGWWGPRPT</sequence>
<gene>
    <name evidence="1" type="ORF">WI372_13425</name>
</gene>
<dbReference type="Proteomes" id="UP001484239">
    <property type="component" value="Unassembled WGS sequence"/>
</dbReference>
<organism evidence="1 2">
    <name type="scientific">Gaopeijia maritima</name>
    <dbReference type="NCBI Taxonomy" id="3119007"/>
    <lineage>
        <taxon>Bacteria</taxon>
        <taxon>Pseudomonadati</taxon>
        <taxon>Gemmatimonadota</taxon>
        <taxon>Longimicrobiia</taxon>
        <taxon>Gaopeijiales</taxon>
        <taxon>Gaopeijiaceae</taxon>
        <taxon>Gaopeijia</taxon>
    </lineage>
</organism>
<evidence type="ECO:0000313" key="2">
    <source>
        <dbReference type="Proteomes" id="UP001484239"/>
    </source>
</evidence>
<reference evidence="1 2" key="1">
    <citation type="submission" date="2024-02" db="EMBL/GenBank/DDBJ databases">
        <title>A novel Gemmatimonadota bacterium.</title>
        <authorList>
            <person name="Du Z.-J."/>
            <person name="Ye Y.-Q."/>
        </authorList>
    </citation>
    <scope>NUCLEOTIDE SEQUENCE [LARGE SCALE GENOMIC DNA]</scope>
    <source>
        <strain evidence="1 2">DH-20</strain>
    </source>
</reference>